<reference evidence="6 7" key="1">
    <citation type="submission" date="2020-08" db="EMBL/GenBank/DDBJ databases">
        <title>Genomic Encyclopedia of Type Strains, Phase IV (KMG-IV): sequencing the most valuable type-strain genomes for metagenomic binning, comparative biology and taxonomic classification.</title>
        <authorList>
            <person name="Goeker M."/>
        </authorList>
    </citation>
    <scope>NUCLEOTIDE SEQUENCE [LARGE SCALE GENOMIC DNA]</scope>
    <source>
        <strain evidence="6 7">DSM 107085</strain>
    </source>
</reference>
<dbReference type="Pfam" id="PF17918">
    <property type="entry name" value="TetR_C_15"/>
    <property type="match status" value="1"/>
</dbReference>
<evidence type="ECO:0000313" key="7">
    <source>
        <dbReference type="Proteomes" id="UP000560000"/>
    </source>
</evidence>
<dbReference type="SUPFAM" id="SSF46689">
    <property type="entry name" value="Homeodomain-like"/>
    <property type="match status" value="1"/>
</dbReference>
<dbReference type="Proteomes" id="UP000560000">
    <property type="component" value="Unassembled WGS sequence"/>
</dbReference>
<accession>A0A841KKP5</accession>
<sequence>MQKAALKPRKQPAQDRSTATVEALHTAAIQVLTREGLRRCTTTRIAERAGASVGTLYQYYPNRDALLAAVLARHLEHVAEVVEQACATHRQRPVAEMARGLVVAFLAEKLRNPGESRALYAVAAERGGPALVMRMHARMTAAIAAMLSSATDARFDDATVVASITLNALTGPVRNVLEGRAPRGFETELETQLVLLATAYLQAHRPKRRAATKR</sequence>
<dbReference type="Gene3D" id="1.10.357.10">
    <property type="entry name" value="Tetracycline Repressor, domain 2"/>
    <property type="match status" value="1"/>
</dbReference>
<dbReference type="PROSITE" id="PS50977">
    <property type="entry name" value="HTH_TETR_2"/>
    <property type="match status" value="1"/>
</dbReference>
<keyword evidence="2 4" id="KW-0238">DNA-binding</keyword>
<feature type="DNA-binding region" description="H-T-H motif" evidence="4">
    <location>
        <begin position="41"/>
        <end position="60"/>
    </location>
</feature>
<dbReference type="PRINTS" id="PR00455">
    <property type="entry name" value="HTHTETR"/>
</dbReference>
<evidence type="ECO:0000256" key="4">
    <source>
        <dbReference type="PROSITE-ProRule" id="PRU00335"/>
    </source>
</evidence>
<evidence type="ECO:0000256" key="3">
    <source>
        <dbReference type="ARBA" id="ARBA00023163"/>
    </source>
</evidence>
<dbReference type="RefSeq" id="WP_052395157.1">
    <property type="nucleotide sequence ID" value="NZ_JACHET010000001.1"/>
</dbReference>
<evidence type="ECO:0000256" key="2">
    <source>
        <dbReference type="ARBA" id="ARBA00023125"/>
    </source>
</evidence>
<dbReference type="InterPro" id="IPR050109">
    <property type="entry name" value="HTH-type_TetR-like_transc_reg"/>
</dbReference>
<dbReference type="EMBL" id="JACHET010000001">
    <property type="protein sequence ID" value="MBB6184359.1"/>
    <property type="molecule type" value="Genomic_DNA"/>
</dbReference>
<gene>
    <name evidence="6" type="ORF">HNQ86_001704</name>
</gene>
<protein>
    <submittedName>
        <fullName evidence="6">AcrR family transcriptional regulator</fullName>
    </submittedName>
</protein>
<dbReference type="OrthoDB" id="9816320at2"/>
<keyword evidence="1" id="KW-0805">Transcription regulation</keyword>
<dbReference type="PANTHER" id="PTHR30055:SF234">
    <property type="entry name" value="HTH-TYPE TRANSCRIPTIONAL REGULATOR BETI"/>
    <property type="match status" value="1"/>
</dbReference>
<dbReference type="InterPro" id="IPR009057">
    <property type="entry name" value="Homeodomain-like_sf"/>
</dbReference>
<dbReference type="InterPro" id="IPR001647">
    <property type="entry name" value="HTH_TetR"/>
</dbReference>
<feature type="domain" description="HTH tetR-type" evidence="5">
    <location>
        <begin position="18"/>
        <end position="78"/>
    </location>
</feature>
<dbReference type="GO" id="GO:0000976">
    <property type="term" value="F:transcription cis-regulatory region binding"/>
    <property type="evidence" value="ECO:0007669"/>
    <property type="project" value="TreeGrafter"/>
</dbReference>
<dbReference type="GO" id="GO:0003700">
    <property type="term" value="F:DNA-binding transcription factor activity"/>
    <property type="evidence" value="ECO:0007669"/>
    <property type="project" value="TreeGrafter"/>
</dbReference>
<proteinExistence type="predicted"/>
<dbReference type="PANTHER" id="PTHR30055">
    <property type="entry name" value="HTH-TYPE TRANSCRIPTIONAL REGULATOR RUTR"/>
    <property type="match status" value="1"/>
</dbReference>
<dbReference type="AlphaFoldDB" id="A0A841KKP5"/>
<dbReference type="InterPro" id="IPR041669">
    <property type="entry name" value="TetR_C_15"/>
</dbReference>
<dbReference type="Pfam" id="PF00440">
    <property type="entry name" value="TetR_N"/>
    <property type="match status" value="1"/>
</dbReference>
<evidence type="ECO:0000259" key="5">
    <source>
        <dbReference type="PROSITE" id="PS50977"/>
    </source>
</evidence>
<comment type="caution">
    <text evidence="6">The sequence shown here is derived from an EMBL/GenBank/DDBJ whole genome shotgun (WGS) entry which is preliminary data.</text>
</comment>
<name>A0A841KKP5_9GAMM</name>
<keyword evidence="3" id="KW-0804">Transcription</keyword>
<organism evidence="6 7">
    <name type="scientific">Oleiagrimonas soli</name>
    <dbReference type="NCBI Taxonomy" id="1543381"/>
    <lineage>
        <taxon>Bacteria</taxon>
        <taxon>Pseudomonadati</taxon>
        <taxon>Pseudomonadota</taxon>
        <taxon>Gammaproteobacteria</taxon>
        <taxon>Lysobacterales</taxon>
        <taxon>Rhodanobacteraceae</taxon>
        <taxon>Oleiagrimonas</taxon>
    </lineage>
</organism>
<evidence type="ECO:0000313" key="6">
    <source>
        <dbReference type="EMBL" id="MBB6184359.1"/>
    </source>
</evidence>
<evidence type="ECO:0000256" key="1">
    <source>
        <dbReference type="ARBA" id="ARBA00023015"/>
    </source>
</evidence>